<evidence type="ECO:0000313" key="3">
    <source>
        <dbReference type="Proteomes" id="UP000022910"/>
    </source>
</evidence>
<name>A0A015LLB6_RHIIW</name>
<dbReference type="Proteomes" id="UP000022910">
    <property type="component" value="Unassembled WGS sequence"/>
</dbReference>
<proteinExistence type="predicted"/>
<protein>
    <submittedName>
        <fullName evidence="2">Uncharacterized protein</fullName>
    </submittedName>
</protein>
<accession>A0A015LLB6</accession>
<dbReference type="HOGENOM" id="CLU_131667_0_0_1"/>
<evidence type="ECO:0000313" key="2">
    <source>
        <dbReference type="EMBL" id="EXX55573.1"/>
    </source>
</evidence>
<dbReference type="EMBL" id="JEMT01028124">
    <property type="protein sequence ID" value="EXX55573.1"/>
    <property type="molecule type" value="Genomic_DNA"/>
</dbReference>
<gene>
    <name evidence="2" type="ORF">RirG_224260</name>
</gene>
<organism evidence="2 3">
    <name type="scientific">Rhizophagus irregularis (strain DAOM 197198w)</name>
    <name type="common">Glomus intraradices</name>
    <dbReference type="NCBI Taxonomy" id="1432141"/>
    <lineage>
        <taxon>Eukaryota</taxon>
        <taxon>Fungi</taxon>
        <taxon>Fungi incertae sedis</taxon>
        <taxon>Mucoromycota</taxon>
        <taxon>Glomeromycotina</taxon>
        <taxon>Glomeromycetes</taxon>
        <taxon>Glomerales</taxon>
        <taxon>Glomeraceae</taxon>
        <taxon>Rhizophagus</taxon>
    </lineage>
</organism>
<reference evidence="2 3" key="1">
    <citation type="submission" date="2014-02" db="EMBL/GenBank/DDBJ databases">
        <title>Single nucleus genome sequencing reveals high similarity among nuclei of an endomycorrhizal fungus.</title>
        <authorList>
            <person name="Lin K."/>
            <person name="Geurts R."/>
            <person name="Zhang Z."/>
            <person name="Limpens E."/>
            <person name="Saunders D.G."/>
            <person name="Mu D."/>
            <person name="Pang E."/>
            <person name="Cao H."/>
            <person name="Cha H."/>
            <person name="Lin T."/>
            <person name="Zhou Q."/>
            <person name="Shang Y."/>
            <person name="Li Y."/>
            <person name="Ivanov S."/>
            <person name="Sharma T."/>
            <person name="Velzen R.V."/>
            <person name="Ruijter N.D."/>
            <person name="Aanen D.K."/>
            <person name="Win J."/>
            <person name="Kamoun S."/>
            <person name="Bisseling T."/>
            <person name="Huang S."/>
        </authorList>
    </citation>
    <scope>NUCLEOTIDE SEQUENCE [LARGE SCALE GENOMIC DNA]</scope>
    <source>
        <strain evidence="3">DAOM197198w</strain>
    </source>
</reference>
<dbReference type="OrthoDB" id="2489729at2759"/>
<feature type="compositionally biased region" description="Polar residues" evidence="1">
    <location>
        <begin position="26"/>
        <end position="40"/>
    </location>
</feature>
<evidence type="ECO:0000256" key="1">
    <source>
        <dbReference type="SAM" id="MobiDB-lite"/>
    </source>
</evidence>
<feature type="region of interest" description="Disordered" evidence="1">
    <location>
        <begin position="22"/>
        <end position="49"/>
    </location>
</feature>
<sequence>MTQNRNYLKCLIKLCKAHVTDDKQVKNQSTTANPGAQTSAKKPYKGKNLPIPEATQILTGYKEADDQQEQVRDIIVYDIPYTWDVEKILGELTLWGHTIKLSVKRQHKYQTLRVKIV</sequence>
<dbReference type="AlphaFoldDB" id="A0A015LLB6"/>
<keyword evidence="3" id="KW-1185">Reference proteome</keyword>
<comment type="caution">
    <text evidence="2">The sequence shown here is derived from an EMBL/GenBank/DDBJ whole genome shotgun (WGS) entry which is preliminary data.</text>
</comment>